<dbReference type="InterPro" id="IPR007362">
    <property type="entry name" value="DUF429"/>
</dbReference>
<accession>A0ABY2BB70</accession>
<dbReference type="EMBL" id="SLWM01000022">
    <property type="protein sequence ID" value="TCO13605.1"/>
    <property type="molecule type" value="Genomic_DNA"/>
</dbReference>
<organism evidence="1 2">
    <name type="scientific">Kribbella orskensis</name>
    <dbReference type="NCBI Taxonomy" id="2512216"/>
    <lineage>
        <taxon>Bacteria</taxon>
        <taxon>Bacillati</taxon>
        <taxon>Actinomycetota</taxon>
        <taxon>Actinomycetes</taxon>
        <taxon>Propionibacteriales</taxon>
        <taxon>Kribbellaceae</taxon>
        <taxon>Kribbella</taxon>
    </lineage>
</organism>
<evidence type="ECO:0000313" key="1">
    <source>
        <dbReference type="EMBL" id="TCO13605.1"/>
    </source>
</evidence>
<gene>
    <name evidence="1" type="ORF">EV644_12280</name>
</gene>
<dbReference type="InterPro" id="IPR008306">
    <property type="entry name" value="UCP018008"/>
</dbReference>
<name>A0ABY2BB70_9ACTN</name>
<dbReference type="Pfam" id="PF04250">
    <property type="entry name" value="DUF429"/>
    <property type="match status" value="1"/>
</dbReference>
<dbReference type="PIRSF" id="PIRSF018008">
    <property type="entry name" value="UCP018008"/>
    <property type="match status" value="1"/>
</dbReference>
<keyword evidence="2" id="KW-1185">Reference proteome</keyword>
<reference evidence="1 2" key="1">
    <citation type="journal article" date="2015" name="Stand. Genomic Sci.">
        <title>Genomic Encyclopedia of Bacterial and Archaeal Type Strains, Phase III: the genomes of soil and plant-associated and newly described type strains.</title>
        <authorList>
            <person name="Whitman W.B."/>
            <person name="Woyke T."/>
            <person name="Klenk H.P."/>
            <person name="Zhou Y."/>
            <person name="Lilburn T.G."/>
            <person name="Beck B.J."/>
            <person name="De Vos P."/>
            <person name="Vandamme P."/>
            <person name="Eisen J.A."/>
            <person name="Garrity G."/>
            <person name="Hugenholtz P."/>
            <person name="Kyrpides N.C."/>
        </authorList>
    </citation>
    <scope>NUCLEOTIDE SEQUENCE [LARGE SCALE GENOMIC DNA]</scope>
    <source>
        <strain evidence="1 2">VKM Ac-2538</strain>
    </source>
</reference>
<dbReference type="Proteomes" id="UP000295818">
    <property type="component" value="Unassembled WGS sequence"/>
</dbReference>
<protein>
    <submittedName>
        <fullName evidence="1">RNase H-like nuclease</fullName>
    </submittedName>
</protein>
<evidence type="ECO:0000313" key="2">
    <source>
        <dbReference type="Proteomes" id="UP000295818"/>
    </source>
</evidence>
<comment type="caution">
    <text evidence="1">The sequence shown here is derived from an EMBL/GenBank/DDBJ whole genome shotgun (WGS) entry which is preliminary data.</text>
</comment>
<proteinExistence type="predicted"/>
<sequence length="261" mass="28372">MPAPEHPVAPGGEYFVGVDLAWGQRGTTGLAVLDHTGSLLDVTTRQTDEDILAWLRPWTAGPCFVAFDAPIIVVNPSGHRSCERLVSRHFGRFGASCHAANTANPSFTNGSRALRLADALALDLAPTSPRRAAEVYPHPALVTFFDLPKILTYKHKPGRDFNHLQSELLRLITLLDSLADASPPLLLKSDPDWQAIRSAAELATRKSHLKRLEDAIDSVVCAYIALYSTTHPTRTRLLGSPTTGQILVPVSPTQANQIDHP</sequence>
<dbReference type="RefSeq" id="WP_132194759.1">
    <property type="nucleotide sequence ID" value="NZ_SLWM01000022.1"/>
</dbReference>